<organism evidence="2 3">
    <name type="scientific">Emydomyces testavorans</name>
    <dbReference type="NCBI Taxonomy" id="2070801"/>
    <lineage>
        <taxon>Eukaryota</taxon>
        <taxon>Fungi</taxon>
        <taxon>Dikarya</taxon>
        <taxon>Ascomycota</taxon>
        <taxon>Pezizomycotina</taxon>
        <taxon>Eurotiomycetes</taxon>
        <taxon>Eurotiomycetidae</taxon>
        <taxon>Onygenales</taxon>
        <taxon>Nannizziopsiaceae</taxon>
        <taxon>Emydomyces</taxon>
    </lineage>
</organism>
<accession>A0AAF0DJP2</accession>
<reference evidence="2" key="1">
    <citation type="submission" date="2023-03" db="EMBL/GenBank/DDBJ databases">
        <title>Emydomyces testavorans Genome Sequence.</title>
        <authorList>
            <person name="Hoyer L."/>
        </authorList>
    </citation>
    <scope>NUCLEOTIDE SEQUENCE</scope>
    <source>
        <strain evidence="2">16-2883</strain>
    </source>
</reference>
<dbReference type="EMBL" id="CP120629">
    <property type="protein sequence ID" value="WEW60024.1"/>
    <property type="molecule type" value="Genomic_DNA"/>
</dbReference>
<protein>
    <submittedName>
        <fullName evidence="2">Uncharacterized protein</fullName>
    </submittedName>
</protein>
<dbReference type="Proteomes" id="UP001219355">
    <property type="component" value="Chromosome 3"/>
</dbReference>
<sequence>MSREETRFNLDISAENARKLQEQGRDSQKKRGLVKGQKPSSTGPDQLKLPNDDEEEMMRRSALESQKRLEKKAAK</sequence>
<evidence type="ECO:0000313" key="3">
    <source>
        <dbReference type="Proteomes" id="UP001219355"/>
    </source>
</evidence>
<feature type="compositionally biased region" description="Basic and acidic residues" evidence="1">
    <location>
        <begin position="16"/>
        <end position="29"/>
    </location>
</feature>
<keyword evidence="3" id="KW-1185">Reference proteome</keyword>
<feature type="compositionally biased region" description="Basic and acidic residues" evidence="1">
    <location>
        <begin position="57"/>
        <end position="75"/>
    </location>
</feature>
<evidence type="ECO:0000313" key="2">
    <source>
        <dbReference type="EMBL" id="WEW60024.1"/>
    </source>
</evidence>
<gene>
    <name evidence="2" type="ORF">PRK78_005507</name>
</gene>
<evidence type="ECO:0000256" key="1">
    <source>
        <dbReference type="SAM" id="MobiDB-lite"/>
    </source>
</evidence>
<dbReference type="AlphaFoldDB" id="A0AAF0DJP2"/>
<name>A0AAF0DJP2_9EURO</name>
<feature type="region of interest" description="Disordered" evidence="1">
    <location>
        <begin position="1"/>
        <end position="75"/>
    </location>
</feature>
<proteinExistence type="predicted"/>